<accession>A0ABD2QDE4</accession>
<evidence type="ECO:0000313" key="6">
    <source>
        <dbReference type="Proteomes" id="UP001626550"/>
    </source>
</evidence>
<dbReference type="GO" id="GO:0005634">
    <property type="term" value="C:nucleus"/>
    <property type="evidence" value="ECO:0007669"/>
    <property type="project" value="UniProtKB-SubCell"/>
</dbReference>
<dbReference type="EMBL" id="JBJKFK010000363">
    <property type="protein sequence ID" value="KAL3317575.1"/>
    <property type="molecule type" value="Genomic_DNA"/>
</dbReference>
<protein>
    <recommendedName>
        <fullName evidence="4">YEATS domain-containing protein</fullName>
    </recommendedName>
</protein>
<keyword evidence="6" id="KW-1185">Reference proteome</keyword>
<dbReference type="PROSITE" id="PS51037">
    <property type="entry name" value="YEATS"/>
    <property type="match status" value="1"/>
</dbReference>
<dbReference type="Gene3D" id="2.60.40.1970">
    <property type="entry name" value="YEATS domain"/>
    <property type="match status" value="1"/>
</dbReference>
<feature type="region of interest" description="Disordered" evidence="3">
    <location>
        <begin position="592"/>
        <end position="618"/>
    </location>
</feature>
<dbReference type="PANTHER" id="PTHR23195">
    <property type="entry name" value="YEATS DOMAIN"/>
    <property type="match status" value="1"/>
</dbReference>
<feature type="region of interest" description="Disordered" evidence="3">
    <location>
        <begin position="534"/>
        <end position="554"/>
    </location>
</feature>
<evidence type="ECO:0000256" key="3">
    <source>
        <dbReference type="SAM" id="MobiDB-lite"/>
    </source>
</evidence>
<reference evidence="5 6" key="1">
    <citation type="submission" date="2024-11" db="EMBL/GenBank/DDBJ databases">
        <title>Adaptive evolution of stress response genes in parasites aligns with host niche diversity.</title>
        <authorList>
            <person name="Hahn C."/>
            <person name="Resl P."/>
        </authorList>
    </citation>
    <scope>NUCLEOTIDE SEQUENCE [LARGE SCALE GENOMIC DNA]</scope>
    <source>
        <strain evidence="5">EGGRZ-B1_66</strain>
        <tissue evidence="5">Body</tissue>
    </source>
</reference>
<dbReference type="InterPro" id="IPR038704">
    <property type="entry name" value="YEAST_sf"/>
</dbReference>
<organism evidence="5 6">
    <name type="scientific">Cichlidogyrus casuarinus</name>
    <dbReference type="NCBI Taxonomy" id="1844966"/>
    <lineage>
        <taxon>Eukaryota</taxon>
        <taxon>Metazoa</taxon>
        <taxon>Spiralia</taxon>
        <taxon>Lophotrochozoa</taxon>
        <taxon>Platyhelminthes</taxon>
        <taxon>Monogenea</taxon>
        <taxon>Monopisthocotylea</taxon>
        <taxon>Dactylogyridea</taxon>
        <taxon>Ancyrocephalidae</taxon>
        <taxon>Cichlidogyrus</taxon>
    </lineage>
</organism>
<dbReference type="InterPro" id="IPR055129">
    <property type="entry name" value="YEATS_dom"/>
</dbReference>
<dbReference type="Proteomes" id="UP001626550">
    <property type="component" value="Unassembled WGS sequence"/>
</dbReference>
<feature type="domain" description="YEATS" evidence="4">
    <location>
        <begin position="1"/>
        <end position="149"/>
    </location>
</feature>
<proteinExistence type="predicted"/>
<gene>
    <name evidence="5" type="ORF">Ciccas_003774</name>
</gene>
<feature type="region of interest" description="Disordered" evidence="3">
    <location>
        <begin position="296"/>
        <end position="355"/>
    </location>
</feature>
<sequence>MDYKVVFVFKLGYKSLRIHKEGAEELTHRWKVYLDSWSPIFPLEKFVKKVTYHLHKTFSNPIQVRCEPPYELQELGFGSFQLKVVIHFLNRTESFLYDIDLYDNKELQTYQTVCLDPKPDEWIPFTKFGGIVIHRTENQNEVYRILKAIRLTSDINCLHPFSFVTRIELYSNSRPELKAYLEPLVKEDDSNGSHLRNIYNPYFDPSTPQMASVTPSNAIDPVNLFSQGTSCQSASSLADKLIHNQGLDSQPPLKLKQKFQLLHEAQVLHQEQHHLEMKATTPPTSPKQRIVLKLSRKSISTAADPPPISDDYDKSSSKMKKKKKKKSKHEKHSKSVDTPSSYKQLTTGSSMDTGRSIYSNSFQEPIMEAMEMQQAIQAPSMDFPPMVFDQPPSLVGIMHNMPATSEAFGPKEDGLKTPIIARSPDFNFMPLVTNTESEHPMEVAKMASTLLANMPQTSHLISPISNVHSSGQVLESPMLCPPAVEQIRCLTESADSPPLKDRTGIHLSNHLASEPPPTARYTIGFSDSDVSIKNHSREATPKPKTMSSNVSPAVQVQEESDWLKRVVSNTIPPHPDIISPLVLTERSPLIAPKGVSSASSQASQSFQAPPRESPLRAV</sequence>
<name>A0ABD2QDE4_9PLAT</name>
<keyword evidence="1 2" id="KW-0539">Nucleus</keyword>
<evidence type="ECO:0000256" key="1">
    <source>
        <dbReference type="ARBA" id="ARBA00023242"/>
    </source>
</evidence>
<dbReference type="InterPro" id="IPR005033">
    <property type="entry name" value="YEATS"/>
</dbReference>
<evidence type="ECO:0000256" key="2">
    <source>
        <dbReference type="PROSITE-ProRule" id="PRU00376"/>
    </source>
</evidence>
<dbReference type="AlphaFoldDB" id="A0ABD2QDE4"/>
<evidence type="ECO:0000313" key="5">
    <source>
        <dbReference type="EMBL" id="KAL3317575.1"/>
    </source>
</evidence>
<feature type="compositionally biased region" description="Low complexity" evidence="3">
    <location>
        <begin position="596"/>
        <end position="608"/>
    </location>
</feature>
<feature type="compositionally biased region" description="Basic residues" evidence="3">
    <location>
        <begin position="317"/>
        <end position="332"/>
    </location>
</feature>
<comment type="caution">
    <text evidence="5">The sequence shown here is derived from an EMBL/GenBank/DDBJ whole genome shotgun (WGS) entry which is preliminary data.</text>
</comment>
<evidence type="ECO:0000259" key="4">
    <source>
        <dbReference type="PROSITE" id="PS51037"/>
    </source>
</evidence>
<comment type="subcellular location">
    <subcellularLocation>
        <location evidence="2">Nucleus</location>
    </subcellularLocation>
</comment>
<dbReference type="Pfam" id="PF03366">
    <property type="entry name" value="YEATS"/>
    <property type="match status" value="1"/>
</dbReference>
<feature type="compositionally biased region" description="Polar residues" evidence="3">
    <location>
        <begin position="545"/>
        <end position="554"/>
    </location>
</feature>
<feature type="compositionally biased region" description="Polar residues" evidence="3">
    <location>
        <begin position="336"/>
        <end position="355"/>
    </location>
</feature>